<protein>
    <submittedName>
        <fullName evidence="2">Uncharacterized protein</fullName>
    </submittedName>
</protein>
<name>A0AA39Y3E6_9PEZI</name>
<organism evidence="2 3">
    <name type="scientific">Cercophora newfieldiana</name>
    <dbReference type="NCBI Taxonomy" id="92897"/>
    <lineage>
        <taxon>Eukaryota</taxon>
        <taxon>Fungi</taxon>
        <taxon>Dikarya</taxon>
        <taxon>Ascomycota</taxon>
        <taxon>Pezizomycotina</taxon>
        <taxon>Sordariomycetes</taxon>
        <taxon>Sordariomycetidae</taxon>
        <taxon>Sordariales</taxon>
        <taxon>Lasiosphaeriaceae</taxon>
        <taxon>Cercophora</taxon>
    </lineage>
</organism>
<feature type="region of interest" description="Disordered" evidence="1">
    <location>
        <begin position="1"/>
        <end position="97"/>
    </location>
</feature>
<feature type="compositionally biased region" description="Basic and acidic residues" evidence="1">
    <location>
        <begin position="60"/>
        <end position="74"/>
    </location>
</feature>
<evidence type="ECO:0000313" key="2">
    <source>
        <dbReference type="EMBL" id="KAK0643800.1"/>
    </source>
</evidence>
<accession>A0AA39Y3E6</accession>
<gene>
    <name evidence="2" type="ORF">B0T16DRAFT_188959</name>
</gene>
<evidence type="ECO:0000256" key="1">
    <source>
        <dbReference type="SAM" id="MobiDB-lite"/>
    </source>
</evidence>
<comment type="caution">
    <text evidence="2">The sequence shown here is derived from an EMBL/GenBank/DDBJ whole genome shotgun (WGS) entry which is preliminary data.</text>
</comment>
<dbReference type="EMBL" id="JAULSV010000005">
    <property type="protein sequence ID" value="KAK0643800.1"/>
    <property type="molecule type" value="Genomic_DNA"/>
</dbReference>
<dbReference type="AlphaFoldDB" id="A0AA39Y3E6"/>
<dbReference type="Proteomes" id="UP001174936">
    <property type="component" value="Unassembled WGS sequence"/>
</dbReference>
<feature type="compositionally biased region" description="Polar residues" evidence="1">
    <location>
        <begin position="1"/>
        <end position="19"/>
    </location>
</feature>
<proteinExistence type="predicted"/>
<reference evidence="2" key="1">
    <citation type="submission" date="2023-06" db="EMBL/GenBank/DDBJ databases">
        <title>Genome-scale phylogeny and comparative genomics of the fungal order Sordariales.</title>
        <authorList>
            <consortium name="Lawrence Berkeley National Laboratory"/>
            <person name="Hensen N."/>
            <person name="Bonometti L."/>
            <person name="Westerberg I."/>
            <person name="Brannstrom I.O."/>
            <person name="Guillou S."/>
            <person name="Cros-Aarteil S."/>
            <person name="Calhoun S."/>
            <person name="Haridas S."/>
            <person name="Kuo A."/>
            <person name="Mondo S."/>
            <person name="Pangilinan J."/>
            <person name="Riley R."/>
            <person name="Labutti K."/>
            <person name="Andreopoulos B."/>
            <person name="Lipzen A."/>
            <person name="Chen C."/>
            <person name="Yanf M."/>
            <person name="Daum C."/>
            <person name="Ng V."/>
            <person name="Clum A."/>
            <person name="Steindorff A."/>
            <person name="Ohm R."/>
            <person name="Martin F."/>
            <person name="Silar P."/>
            <person name="Natvig D."/>
            <person name="Lalanne C."/>
            <person name="Gautier V."/>
            <person name="Ament-Velasquez S.L."/>
            <person name="Kruys A."/>
            <person name="Hutchinson M.I."/>
            <person name="Powell A.J."/>
            <person name="Barry K."/>
            <person name="Miller A.N."/>
            <person name="Grigoriev I.V."/>
            <person name="Debuchy R."/>
            <person name="Gladieux P."/>
            <person name="Thoren M.H."/>
            <person name="Johannesson H."/>
        </authorList>
    </citation>
    <scope>NUCLEOTIDE SEQUENCE</scope>
    <source>
        <strain evidence="2">SMH2532-1</strain>
    </source>
</reference>
<keyword evidence="3" id="KW-1185">Reference proteome</keyword>
<feature type="compositionally biased region" description="Low complexity" evidence="1">
    <location>
        <begin position="34"/>
        <end position="48"/>
    </location>
</feature>
<sequence length="97" mass="10566">MTNNTKPNAMATATHSGTATPKVDTSGLSQNLVASTSPTTTHSAADAARAMDSCSSWQPRLDRRQSWDSQEYKHIQQRAVTTDKAAEKPQSGFTERR</sequence>
<evidence type="ECO:0000313" key="3">
    <source>
        <dbReference type="Proteomes" id="UP001174936"/>
    </source>
</evidence>